<sequence>MVKPKSKGGNVLPLVLLLLFVAVLAGVGYVVYTIVQDVSKNTRAKMERKHIAFTKDGMKVQVKELQDEQYKDRTQSVLVNVWNHTKFPAYKSRLWGLSGEQAKQEGLEMRK</sequence>
<gene>
    <name evidence="2" type="ORF">N7482_003446</name>
</gene>
<name>A0A9W9IAD7_9EURO</name>
<keyword evidence="3" id="KW-1185">Reference proteome</keyword>
<keyword evidence="1" id="KW-0812">Transmembrane</keyword>
<keyword evidence="1" id="KW-0472">Membrane</keyword>
<organism evidence="2 3">
    <name type="scientific">Penicillium canariense</name>
    <dbReference type="NCBI Taxonomy" id="189055"/>
    <lineage>
        <taxon>Eukaryota</taxon>
        <taxon>Fungi</taxon>
        <taxon>Dikarya</taxon>
        <taxon>Ascomycota</taxon>
        <taxon>Pezizomycotina</taxon>
        <taxon>Eurotiomycetes</taxon>
        <taxon>Eurotiomycetidae</taxon>
        <taxon>Eurotiales</taxon>
        <taxon>Aspergillaceae</taxon>
        <taxon>Penicillium</taxon>
    </lineage>
</organism>
<dbReference type="OrthoDB" id="4083871at2759"/>
<dbReference type="EMBL" id="JAPQKN010000002">
    <property type="protein sequence ID" value="KAJ5167852.1"/>
    <property type="molecule type" value="Genomic_DNA"/>
</dbReference>
<evidence type="ECO:0000313" key="3">
    <source>
        <dbReference type="Proteomes" id="UP001149163"/>
    </source>
</evidence>
<comment type="caution">
    <text evidence="2">The sequence shown here is derived from an EMBL/GenBank/DDBJ whole genome shotgun (WGS) entry which is preliminary data.</text>
</comment>
<dbReference type="PANTHER" id="PTHR42077">
    <property type="entry name" value="YALI0F30239P"/>
    <property type="match status" value="1"/>
</dbReference>
<protein>
    <submittedName>
        <fullName evidence="2">Uncharacterized protein</fullName>
    </submittedName>
</protein>
<reference evidence="2" key="1">
    <citation type="submission" date="2022-11" db="EMBL/GenBank/DDBJ databases">
        <authorList>
            <person name="Petersen C."/>
        </authorList>
    </citation>
    <scope>NUCLEOTIDE SEQUENCE</scope>
    <source>
        <strain evidence="2">IBT 26290</strain>
    </source>
</reference>
<feature type="non-terminal residue" evidence="2">
    <location>
        <position position="1"/>
    </location>
</feature>
<keyword evidence="1" id="KW-1133">Transmembrane helix</keyword>
<feature type="transmembrane region" description="Helical" evidence="1">
    <location>
        <begin position="12"/>
        <end position="35"/>
    </location>
</feature>
<dbReference type="Proteomes" id="UP001149163">
    <property type="component" value="Unassembled WGS sequence"/>
</dbReference>
<evidence type="ECO:0000313" key="2">
    <source>
        <dbReference type="EMBL" id="KAJ5167852.1"/>
    </source>
</evidence>
<evidence type="ECO:0000256" key="1">
    <source>
        <dbReference type="SAM" id="Phobius"/>
    </source>
</evidence>
<dbReference type="GeneID" id="81424747"/>
<dbReference type="AlphaFoldDB" id="A0A9W9IAD7"/>
<proteinExistence type="predicted"/>
<accession>A0A9W9IAD7</accession>
<dbReference type="PANTHER" id="PTHR42077:SF1">
    <property type="entry name" value="YALI0F30239P"/>
    <property type="match status" value="1"/>
</dbReference>
<dbReference type="RefSeq" id="XP_056544313.1">
    <property type="nucleotide sequence ID" value="XM_056685571.1"/>
</dbReference>
<reference evidence="2" key="2">
    <citation type="journal article" date="2023" name="IMA Fungus">
        <title>Comparative genomic study of the Penicillium genus elucidates a diverse pangenome and 15 lateral gene transfer events.</title>
        <authorList>
            <person name="Petersen C."/>
            <person name="Sorensen T."/>
            <person name="Nielsen M.R."/>
            <person name="Sondergaard T.E."/>
            <person name="Sorensen J.L."/>
            <person name="Fitzpatrick D.A."/>
            <person name="Frisvad J.C."/>
            <person name="Nielsen K.L."/>
        </authorList>
    </citation>
    <scope>NUCLEOTIDE SEQUENCE</scope>
    <source>
        <strain evidence="2">IBT 26290</strain>
    </source>
</reference>